<dbReference type="AlphaFoldDB" id="A0A1F5VL93"/>
<evidence type="ECO:0000313" key="2">
    <source>
        <dbReference type="Proteomes" id="UP000178943"/>
    </source>
</evidence>
<sequence>MGKRWTHQQIEYLRQNFMRMSNGELCRQLGFSEISITTQMSRLGLCRSKFIKEKINKNNGDNGFSYLSKIQKKLMHKYTKAIDLFRKGKFQDARSEFEGIMTEGTKELAIYERARVYYNICCKMTS</sequence>
<dbReference type="Proteomes" id="UP000178943">
    <property type="component" value="Unassembled WGS sequence"/>
</dbReference>
<protein>
    <submittedName>
        <fullName evidence="1">Uncharacterized protein</fullName>
    </submittedName>
</protein>
<dbReference type="EMBL" id="MFGW01000150">
    <property type="protein sequence ID" value="OGF63771.1"/>
    <property type="molecule type" value="Genomic_DNA"/>
</dbReference>
<accession>A0A1F5VL93</accession>
<gene>
    <name evidence="1" type="ORF">A2Y62_09295</name>
</gene>
<reference evidence="1 2" key="1">
    <citation type="journal article" date="2016" name="Nat. Commun.">
        <title>Thousands of microbial genomes shed light on interconnected biogeochemical processes in an aquifer system.</title>
        <authorList>
            <person name="Anantharaman K."/>
            <person name="Brown C.T."/>
            <person name="Hug L.A."/>
            <person name="Sharon I."/>
            <person name="Castelle C.J."/>
            <person name="Probst A.J."/>
            <person name="Thomas B.C."/>
            <person name="Singh A."/>
            <person name="Wilkins M.J."/>
            <person name="Karaoz U."/>
            <person name="Brodie E.L."/>
            <person name="Williams K.H."/>
            <person name="Hubbard S.S."/>
            <person name="Banfield J.F."/>
        </authorList>
    </citation>
    <scope>NUCLEOTIDE SEQUENCE [LARGE SCALE GENOMIC DNA]</scope>
</reference>
<evidence type="ECO:0000313" key="1">
    <source>
        <dbReference type="EMBL" id="OGF63771.1"/>
    </source>
</evidence>
<proteinExistence type="predicted"/>
<organism evidence="1 2">
    <name type="scientific">Candidatus Fischerbacteria bacterium RBG_13_37_8</name>
    <dbReference type="NCBI Taxonomy" id="1817863"/>
    <lineage>
        <taxon>Bacteria</taxon>
        <taxon>Candidatus Fischeribacteriota</taxon>
    </lineage>
</organism>
<comment type="caution">
    <text evidence="1">The sequence shown here is derived from an EMBL/GenBank/DDBJ whole genome shotgun (WGS) entry which is preliminary data.</text>
</comment>
<name>A0A1F5VL93_9BACT</name>